<dbReference type="Gene3D" id="3.40.50.1360">
    <property type="match status" value="1"/>
</dbReference>
<sequence length="259" mass="28103">MPMPTLEAEARRAKILDLLKEKGQVRVAELAKLLGVSQVTVRADLDALERSGRLRRLRGGAVLWEARRAELPLEITRTLHAREKEAIGKKAASLVKDGDVILLDVGSTTTEMAKALSPNLRDVVVITSALNIALLLESHPGITVIVTGGRLRPLQHSLVNPFGTLLLEELNADKAFLGCNGVHPERGFTNTNLEEAEVKKAMVRAAREVYFLADHSKLLQVAAARIAPLEAATALITDRKAGKETLESLRQAGLQVEIA</sequence>
<dbReference type="EMBL" id="AP025593">
    <property type="protein sequence ID" value="BDG17035.1"/>
    <property type="molecule type" value="Genomic_DNA"/>
</dbReference>
<accession>A0ABN6NHC4</accession>
<evidence type="ECO:0000313" key="5">
    <source>
        <dbReference type="EMBL" id="BDG17035.1"/>
    </source>
</evidence>
<dbReference type="Pfam" id="PF00455">
    <property type="entry name" value="DeoRC"/>
    <property type="match status" value="1"/>
</dbReference>
<dbReference type="SUPFAM" id="SSF46785">
    <property type="entry name" value="Winged helix' DNA-binding domain"/>
    <property type="match status" value="1"/>
</dbReference>
<dbReference type="SMART" id="SM01134">
    <property type="entry name" value="DeoRC"/>
    <property type="match status" value="1"/>
</dbReference>
<dbReference type="SUPFAM" id="SSF100950">
    <property type="entry name" value="NagB/RpiA/CoA transferase-like"/>
    <property type="match status" value="1"/>
</dbReference>
<evidence type="ECO:0000259" key="4">
    <source>
        <dbReference type="PROSITE" id="PS51000"/>
    </source>
</evidence>
<evidence type="ECO:0000256" key="1">
    <source>
        <dbReference type="ARBA" id="ARBA00023015"/>
    </source>
</evidence>
<dbReference type="Proteomes" id="UP000831120">
    <property type="component" value="Chromosome"/>
</dbReference>
<evidence type="ECO:0000313" key="6">
    <source>
        <dbReference type="Proteomes" id="UP000831120"/>
    </source>
</evidence>
<dbReference type="InterPro" id="IPR014036">
    <property type="entry name" value="DeoR-like_C"/>
</dbReference>
<dbReference type="Gene3D" id="1.10.10.10">
    <property type="entry name" value="Winged helix-like DNA-binding domain superfamily/Winged helix DNA-binding domain"/>
    <property type="match status" value="1"/>
</dbReference>
<dbReference type="PANTHER" id="PTHR30363">
    <property type="entry name" value="HTH-TYPE TRANSCRIPTIONAL REGULATOR SRLR-RELATED"/>
    <property type="match status" value="1"/>
</dbReference>
<evidence type="ECO:0000256" key="2">
    <source>
        <dbReference type="ARBA" id="ARBA00023125"/>
    </source>
</evidence>
<keyword evidence="1" id="KW-0805">Transcription regulation</keyword>
<reference evidence="5 6" key="1">
    <citation type="journal article" date="2022" name="Microbiol. Resour. Announc.">
        <title>Complete Genome Sequences of Thermus Strains Isolated from Senami Hot Spring in Japan.</title>
        <authorList>
            <person name="Miyazaki K."/>
        </authorList>
    </citation>
    <scope>NUCLEOTIDE SEQUENCE [LARGE SCALE GENOMIC DNA]</scope>
    <source>
        <strain evidence="5 6">SNM4-1</strain>
    </source>
</reference>
<dbReference type="PROSITE" id="PS51000">
    <property type="entry name" value="HTH_DEOR_2"/>
    <property type="match status" value="1"/>
</dbReference>
<keyword evidence="3" id="KW-0804">Transcription</keyword>
<dbReference type="InterPro" id="IPR001034">
    <property type="entry name" value="DeoR_HTH"/>
</dbReference>
<dbReference type="InterPro" id="IPR036390">
    <property type="entry name" value="WH_DNA-bd_sf"/>
</dbReference>
<feature type="domain" description="HTH deoR-type" evidence="4">
    <location>
        <begin position="8"/>
        <end position="63"/>
    </location>
</feature>
<dbReference type="InterPro" id="IPR050313">
    <property type="entry name" value="Carb_Metab_HTH_regulators"/>
</dbReference>
<dbReference type="PANTHER" id="PTHR30363:SF44">
    <property type="entry name" value="AGA OPERON TRANSCRIPTIONAL REPRESSOR-RELATED"/>
    <property type="match status" value="1"/>
</dbReference>
<gene>
    <name evidence="5" type="ORF">TbrSNM41_17690</name>
</gene>
<organism evidence="5 6">
    <name type="scientific">Thermus brockianus</name>
    <dbReference type="NCBI Taxonomy" id="56956"/>
    <lineage>
        <taxon>Bacteria</taxon>
        <taxon>Thermotogati</taxon>
        <taxon>Deinococcota</taxon>
        <taxon>Deinococci</taxon>
        <taxon>Thermales</taxon>
        <taxon>Thermaceae</taxon>
        <taxon>Thermus</taxon>
    </lineage>
</organism>
<dbReference type="Pfam" id="PF08220">
    <property type="entry name" value="HTH_DeoR"/>
    <property type="match status" value="1"/>
</dbReference>
<protein>
    <submittedName>
        <fullName evidence="5">DeoR family transcriptional regulator</fullName>
    </submittedName>
</protein>
<dbReference type="InterPro" id="IPR036388">
    <property type="entry name" value="WH-like_DNA-bd_sf"/>
</dbReference>
<dbReference type="PRINTS" id="PR00037">
    <property type="entry name" value="HTHLACR"/>
</dbReference>
<keyword evidence="2" id="KW-0238">DNA-binding</keyword>
<dbReference type="PROSITE" id="PS00894">
    <property type="entry name" value="HTH_DEOR_1"/>
    <property type="match status" value="1"/>
</dbReference>
<dbReference type="InterPro" id="IPR037171">
    <property type="entry name" value="NagB/RpiA_transferase-like"/>
</dbReference>
<dbReference type="InterPro" id="IPR018356">
    <property type="entry name" value="Tscrpt_reg_HTH_DeoR_CS"/>
</dbReference>
<evidence type="ECO:0000256" key="3">
    <source>
        <dbReference type="ARBA" id="ARBA00023163"/>
    </source>
</evidence>
<name>A0ABN6NHC4_THEBO</name>
<keyword evidence="6" id="KW-1185">Reference proteome</keyword>
<proteinExistence type="predicted"/>
<dbReference type="SMART" id="SM00420">
    <property type="entry name" value="HTH_DEOR"/>
    <property type="match status" value="1"/>
</dbReference>